<accession>A0A8X6WWL2</accession>
<dbReference type="SUPFAM" id="SSF81631">
    <property type="entry name" value="PAP/OAS1 substrate-binding domain"/>
    <property type="match status" value="1"/>
</dbReference>
<evidence type="ECO:0000256" key="5">
    <source>
        <dbReference type="ARBA" id="ARBA00022842"/>
    </source>
</evidence>
<reference evidence="8" key="1">
    <citation type="submission" date="2020-08" db="EMBL/GenBank/DDBJ databases">
        <title>Multicomponent nature underlies the extraordinary mechanical properties of spider dragline silk.</title>
        <authorList>
            <person name="Kono N."/>
            <person name="Nakamura H."/>
            <person name="Mori M."/>
            <person name="Yoshida Y."/>
            <person name="Ohtoshi R."/>
            <person name="Malay A.D."/>
            <person name="Moran D.A.P."/>
            <person name="Tomita M."/>
            <person name="Numata K."/>
            <person name="Arakawa K."/>
        </authorList>
    </citation>
    <scope>NUCLEOTIDE SEQUENCE</scope>
</reference>
<dbReference type="GO" id="GO:0031123">
    <property type="term" value="P:RNA 3'-end processing"/>
    <property type="evidence" value="ECO:0007669"/>
    <property type="project" value="TreeGrafter"/>
</dbReference>
<keyword evidence="3" id="KW-0808">Transferase</keyword>
<gene>
    <name evidence="8" type="primary">tut1</name>
    <name evidence="8" type="ORF">TNIN_8681</name>
</gene>
<dbReference type="Gene3D" id="1.10.1410.10">
    <property type="match status" value="1"/>
</dbReference>
<evidence type="ECO:0000256" key="3">
    <source>
        <dbReference type="ARBA" id="ARBA00022679"/>
    </source>
</evidence>
<keyword evidence="4" id="KW-0479">Metal-binding</keyword>
<comment type="caution">
    <text evidence="8">The sequence shown here is derived from an EMBL/GenBank/DDBJ whole genome shotgun (WGS) entry which is preliminary data.</text>
</comment>
<dbReference type="EMBL" id="BMAV01002662">
    <property type="protein sequence ID" value="GFY41759.1"/>
    <property type="molecule type" value="Genomic_DNA"/>
</dbReference>
<dbReference type="Gene3D" id="3.30.460.10">
    <property type="entry name" value="Beta Polymerase, domain 2"/>
    <property type="match status" value="1"/>
</dbReference>
<protein>
    <submittedName>
        <fullName evidence="8">Speckle targeted PIP5K1A-regulated poly(A) polymerase</fullName>
    </submittedName>
</protein>
<dbReference type="CDD" id="cd05402">
    <property type="entry name" value="NT_PAP_TUTase"/>
    <property type="match status" value="1"/>
</dbReference>
<dbReference type="SUPFAM" id="SSF81301">
    <property type="entry name" value="Nucleotidyltransferase"/>
    <property type="match status" value="1"/>
</dbReference>
<dbReference type="InterPro" id="IPR054708">
    <property type="entry name" value="MTPAP-like_central"/>
</dbReference>
<dbReference type="Pfam" id="PF03828">
    <property type="entry name" value="PAP_assoc"/>
    <property type="match status" value="1"/>
</dbReference>
<evidence type="ECO:0000256" key="1">
    <source>
        <dbReference type="ARBA" id="ARBA00001936"/>
    </source>
</evidence>
<name>A0A8X6WWL2_9ARAC</name>
<dbReference type="GO" id="GO:0046872">
    <property type="term" value="F:metal ion binding"/>
    <property type="evidence" value="ECO:0007669"/>
    <property type="project" value="UniProtKB-KW"/>
</dbReference>
<sequence>MQALSIETYLPCLEAHNTVSEKMKELSKLSSLKNHEKSRRKLICQYIHKLLLPYFPDCIIKVFGSSVNGLGTEKCDLDLMFSPYPDFKYEDISVDKDEPLPSRYDVRRYSILRERLKRMSREKQLCFILRVLRSDKGHVTFAAFIPARCPIVKFNIIFMHDEVSCDLSFDHRLALYNTKLLRFLVSIDPRVQPLMITLRFWAKYLNLISIGRLSSYCFTLLVIFFLQNIENPILPSVNFLMKDTKSVIVDGREVGFTCDLSKVPKTKNNKREDELLEEFFSFYWSFNFLRDVICIRTGKAQPIKDFIESNDEIEQKFLIRDICVQDPFDVSFNVGSSIKLHGIPLLKPSMYVANLILRKNLCNETDDVFKLLFDEAFYKTTIENFMSFSDMQSWESLVIHPDYDILAILGTDDKSLSLWYERSSDAILNILNYIFFFNCEVINKNFCDENPNEESNFTKKPSLLLSIQCAADIRIWKHRNAKIDVPMEFYDKSFDNIILRKENALSHFTLKSFPLCRYYEPIFWFSCDIYKSNIPQFPFLLITFMPLTISVEFTSAVKALKKSIPNIVRNILKN</sequence>
<proteinExistence type="predicted"/>
<feature type="domain" description="PAP-associated" evidence="6">
    <location>
        <begin position="274"/>
        <end position="331"/>
    </location>
</feature>
<comment type="cofactor">
    <cofactor evidence="1">
        <name>Mn(2+)</name>
        <dbReference type="ChEBI" id="CHEBI:29035"/>
    </cofactor>
</comment>
<dbReference type="AlphaFoldDB" id="A0A8X6WWL2"/>
<dbReference type="InterPro" id="IPR002058">
    <property type="entry name" value="PAP_assoc"/>
</dbReference>
<dbReference type="InterPro" id="IPR043519">
    <property type="entry name" value="NT_sf"/>
</dbReference>
<feature type="domain" description="Poly(A) RNA polymerase mitochondrial-like central palm" evidence="7">
    <location>
        <begin position="20"/>
        <end position="183"/>
    </location>
</feature>
<evidence type="ECO:0000313" key="9">
    <source>
        <dbReference type="Proteomes" id="UP000886998"/>
    </source>
</evidence>
<dbReference type="PANTHER" id="PTHR12271">
    <property type="entry name" value="POLY A POLYMERASE CID PAP -RELATED"/>
    <property type="match status" value="1"/>
</dbReference>
<dbReference type="PANTHER" id="PTHR12271:SF127">
    <property type="entry name" value="SPECKLE TARGETED PIP5K1A-REGULATED POLY(A) POLYMERASE"/>
    <property type="match status" value="1"/>
</dbReference>
<dbReference type="GO" id="GO:1990817">
    <property type="term" value="F:poly(A) RNA polymerase activity"/>
    <property type="evidence" value="ECO:0007669"/>
    <property type="project" value="TreeGrafter"/>
</dbReference>
<evidence type="ECO:0000259" key="7">
    <source>
        <dbReference type="Pfam" id="PF22600"/>
    </source>
</evidence>
<keyword evidence="5" id="KW-0460">Magnesium</keyword>
<comment type="cofactor">
    <cofactor evidence="2">
        <name>Mg(2+)</name>
        <dbReference type="ChEBI" id="CHEBI:18420"/>
    </cofactor>
</comment>
<dbReference type="Proteomes" id="UP000886998">
    <property type="component" value="Unassembled WGS sequence"/>
</dbReference>
<evidence type="ECO:0000256" key="2">
    <source>
        <dbReference type="ARBA" id="ARBA00001946"/>
    </source>
</evidence>
<evidence type="ECO:0000256" key="4">
    <source>
        <dbReference type="ARBA" id="ARBA00022723"/>
    </source>
</evidence>
<organism evidence="8 9">
    <name type="scientific">Trichonephila inaurata madagascariensis</name>
    <dbReference type="NCBI Taxonomy" id="2747483"/>
    <lineage>
        <taxon>Eukaryota</taxon>
        <taxon>Metazoa</taxon>
        <taxon>Ecdysozoa</taxon>
        <taxon>Arthropoda</taxon>
        <taxon>Chelicerata</taxon>
        <taxon>Arachnida</taxon>
        <taxon>Araneae</taxon>
        <taxon>Araneomorphae</taxon>
        <taxon>Entelegynae</taxon>
        <taxon>Araneoidea</taxon>
        <taxon>Nephilidae</taxon>
        <taxon>Trichonephila</taxon>
        <taxon>Trichonephila inaurata</taxon>
    </lineage>
</organism>
<dbReference type="OrthoDB" id="407432at2759"/>
<keyword evidence="9" id="KW-1185">Reference proteome</keyword>
<evidence type="ECO:0000259" key="6">
    <source>
        <dbReference type="Pfam" id="PF03828"/>
    </source>
</evidence>
<evidence type="ECO:0000313" key="8">
    <source>
        <dbReference type="EMBL" id="GFY41759.1"/>
    </source>
</evidence>
<dbReference type="Pfam" id="PF22600">
    <property type="entry name" value="MTPAP-like_central"/>
    <property type="match status" value="1"/>
</dbReference>